<comment type="function">
    <text evidence="3">PPIases accelerate the folding of proteins. It catalyzes the cis-trans isomerization of proline imidic peptide bonds in oligopeptides.</text>
</comment>
<dbReference type="RefSeq" id="WP_231734032.1">
    <property type="nucleotide sequence ID" value="NZ_CP036316.1"/>
</dbReference>
<keyword evidence="3" id="KW-0732">Signal</keyword>
<dbReference type="SUPFAM" id="SSF50891">
    <property type="entry name" value="Cyclophilin-like"/>
    <property type="match status" value="1"/>
</dbReference>
<comment type="catalytic activity">
    <reaction evidence="3">
        <text>[protein]-peptidylproline (omega=180) = [protein]-peptidylproline (omega=0)</text>
        <dbReference type="Rhea" id="RHEA:16237"/>
        <dbReference type="Rhea" id="RHEA-COMP:10747"/>
        <dbReference type="Rhea" id="RHEA-COMP:10748"/>
        <dbReference type="ChEBI" id="CHEBI:83833"/>
        <dbReference type="ChEBI" id="CHEBI:83834"/>
        <dbReference type="EC" id="5.2.1.8"/>
    </reaction>
</comment>
<feature type="signal peptide" evidence="3">
    <location>
        <begin position="1"/>
        <end position="23"/>
    </location>
</feature>
<accession>A0A517TBH8</accession>
<evidence type="ECO:0000256" key="3">
    <source>
        <dbReference type="RuleBase" id="RU363019"/>
    </source>
</evidence>
<evidence type="ECO:0000256" key="2">
    <source>
        <dbReference type="ARBA" id="ARBA00023235"/>
    </source>
</evidence>
<feature type="domain" description="PPIase cyclophilin-type" evidence="5">
    <location>
        <begin position="80"/>
        <end position="203"/>
    </location>
</feature>
<dbReference type="EMBL" id="CP036316">
    <property type="protein sequence ID" value="QDT65723.1"/>
    <property type="molecule type" value="Genomic_DNA"/>
</dbReference>
<dbReference type="InterPro" id="IPR029000">
    <property type="entry name" value="Cyclophilin-like_dom_sf"/>
</dbReference>
<comment type="similarity">
    <text evidence="3">Belongs to the cyclophilin-type PPIase family.</text>
</comment>
<dbReference type="InterPro" id="IPR044665">
    <property type="entry name" value="E_coli_cyclophilin_A-like"/>
</dbReference>
<proteinExistence type="inferred from homology"/>
<keyword evidence="7" id="KW-1185">Reference proteome</keyword>
<dbReference type="Proteomes" id="UP000319976">
    <property type="component" value="Chromosome"/>
</dbReference>
<dbReference type="InterPro" id="IPR002130">
    <property type="entry name" value="Cyclophilin-type_PPIase_dom"/>
</dbReference>
<evidence type="ECO:0000256" key="1">
    <source>
        <dbReference type="ARBA" id="ARBA00023110"/>
    </source>
</evidence>
<keyword evidence="2 3" id="KW-0413">Isomerase</keyword>
<dbReference type="PROSITE" id="PS50072">
    <property type="entry name" value="CSA_PPIASE_2"/>
    <property type="match status" value="1"/>
</dbReference>
<protein>
    <recommendedName>
        <fullName evidence="3">Peptidyl-prolyl cis-trans isomerase</fullName>
        <shortName evidence="3">PPIase</shortName>
        <ecNumber evidence="3">5.2.1.8</ecNumber>
    </recommendedName>
</protein>
<feature type="chain" id="PRO_5022260182" description="Peptidyl-prolyl cis-trans isomerase" evidence="3">
    <location>
        <begin position="24"/>
        <end position="270"/>
    </location>
</feature>
<dbReference type="Gene3D" id="2.40.100.10">
    <property type="entry name" value="Cyclophilin-like"/>
    <property type="match status" value="1"/>
</dbReference>
<dbReference type="PRINTS" id="PR00153">
    <property type="entry name" value="CSAPPISMRASE"/>
</dbReference>
<evidence type="ECO:0000313" key="7">
    <source>
        <dbReference type="Proteomes" id="UP000319976"/>
    </source>
</evidence>
<organism evidence="6 7">
    <name type="scientific">Calycomorphotria hydatis</name>
    <dbReference type="NCBI Taxonomy" id="2528027"/>
    <lineage>
        <taxon>Bacteria</taxon>
        <taxon>Pseudomonadati</taxon>
        <taxon>Planctomycetota</taxon>
        <taxon>Planctomycetia</taxon>
        <taxon>Planctomycetales</taxon>
        <taxon>Planctomycetaceae</taxon>
        <taxon>Calycomorphotria</taxon>
    </lineage>
</organism>
<dbReference type="KEGG" id="chya:V22_29830"/>
<evidence type="ECO:0000313" key="6">
    <source>
        <dbReference type="EMBL" id="QDT65723.1"/>
    </source>
</evidence>
<keyword evidence="1 3" id="KW-0697">Rotamase</keyword>
<dbReference type="PROSITE" id="PS51257">
    <property type="entry name" value="PROKAR_LIPOPROTEIN"/>
    <property type="match status" value="1"/>
</dbReference>
<reference evidence="6 7" key="1">
    <citation type="submission" date="2019-02" db="EMBL/GenBank/DDBJ databases">
        <title>Deep-cultivation of Planctomycetes and their phenomic and genomic characterization uncovers novel biology.</title>
        <authorList>
            <person name="Wiegand S."/>
            <person name="Jogler M."/>
            <person name="Boedeker C."/>
            <person name="Pinto D."/>
            <person name="Vollmers J."/>
            <person name="Rivas-Marin E."/>
            <person name="Kohn T."/>
            <person name="Peeters S.H."/>
            <person name="Heuer A."/>
            <person name="Rast P."/>
            <person name="Oberbeckmann S."/>
            <person name="Bunk B."/>
            <person name="Jeske O."/>
            <person name="Meyerdierks A."/>
            <person name="Storesund J.E."/>
            <person name="Kallscheuer N."/>
            <person name="Luecker S."/>
            <person name="Lage O.M."/>
            <person name="Pohl T."/>
            <person name="Merkel B.J."/>
            <person name="Hornburger P."/>
            <person name="Mueller R.-W."/>
            <person name="Bruemmer F."/>
            <person name="Labrenz M."/>
            <person name="Spormann A.M."/>
            <person name="Op den Camp H."/>
            <person name="Overmann J."/>
            <person name="Amann R."/>
            <person name="Jetten M.S.M."/>
            <person name="Mascher T."/>
            <person name="Medema M.H."/>
            <person name="Devos D.P."/>
            <person name="Kaster A.-K."/>
            <person name="Ovreas L."/>
            <person name="Rohde M."/>
            <person name="Galperin M.Y."/>
            <person name="Jogler C."/>
        </authorList>
    </citation>
    <scope>NUCLEOTIDE SEQUENCE [LARGE SCALE GENOMIC DNA]</scope>
    <source>
        <strain evidence="6 7">V22</strain>
    </source>
</reference>
<name>A0A517TBH8_9PLAN</name>
<sequence precursor="true">MATHMMKHYYTHFVLAASLLFSAAGCVGEIGNGSSADNTKPPVAPAVEVSNEPYAGVPAALQNTVPLEKPCPDLFKVKFETTAGDFELEVHRGWAPVGADRFYKLVKAGFYDDCKFFRVVPGFVVQFGINGNPNVSAIWRNATIKDDAVKESNKRGYITFATSGPNSRTTQLFINLEDNPRLDGMGFAPFGDVTKGMDVVDKIYSRYGERPDQGRIQSQGNRYLNAAFPELDGITKVTVISELGEPVAEAAPSEEPAEATPQPAESSEGN</sequence>
<dbReference type="GO" id="GO:0003755">
    <property type="term" value="F:peptidyl-prolyl cis-trans isomerase activity"/>
    <property type="evidence" value="ECO:0007669"/>
    <property type="project" value="UniProtKB-UniRule"/>
</dbReference>
<dbReference type="Pfam" id="PF00160">
    <property type="entry name" value="Pro_isomerase"/>
    <property type="match status" value="1"/>
</dbReference>
<dbReference type="EC" id="5.2.1.8" evidence="3"/>
<dbReference type="AlphaFoldDB" id="A0A517TBH8"/>
<evidence type="ECO:0000256" key="4">
    <source>
        <dbReference type="SAM" id="MobiDB-lite"/>
    </source>
</evidence>
<dbReference type="PANTHER" id="PTHR43246">
    <property type="entry name" value="PEPTIDYL-PROLYL CIS-TRANS ISOMERASE CYP38, CHLOROPLASTIC"/>
    <property type="match status" value="1"/>
</dbReference>
<feature type="region of interest" description="Disordered" evidence="4">
    <location>
        <begin position="245"/>
        <end position="270"/>
    </location>
</feature>
<evidence type="ECO:0000259" key="5">
    <source>
        <dbReference type="PROSITE" id="PS50072"/>
    </source>
</evidence>
<gene>
    <name evidence="6" type="primary">ppiA</name>
    <name evidence="6" type="ORF">V22_29830</name>
</gene>